<dbReference type="NCBIfam" id="TIGR03087">
    <property type="entry name" value="stp1"/>
    <property type="match status" value="1"/>
</dbReference>
<name>A0A850SXJ6_9BACT</name>
<proteinExistence type="predicted"/>
<dbReference type="EMBL" id="JACADJ010000057">
    <property type="protein sequence ID" value="NWH06054.1"/>
    <property type="molecule type" value="Genomic_DNA"/>
</dbReference>
<dbReference type="PANTHER" id="PTHR12526">
    <property type="entry name" value="GLYCOSYLTRANSFERASE"/>
    <property type="match status" value="1"/>
</dbReference>
<dbReference type="PANTHER" id="PTHR12526:SF600">
    <property type="entry name" value="GLYCOSYL TRANSFERASE GROUP 1"/>
    <property type="match status" value="1"/>
</dbReference>
<accession>A0A850SXJ6</accession>
<dbReference type="CDD" id="cd03801">
    <property type="entry name" value="GT4_PimA-like"/>
    <property type="match status" value="1"/>
</dbReference>
<keyword evidence="1" id="KW-0808">Transferase</keyword>
<evidence type="ECO:0000313" key="1">
    <source>
        <dbReference type="EMBL" id="NWH06054.1"/>
    </source>
</evidence>
<dbReference type="RefSeq" id="WP_178367508.1">
    <property type="nucleotide sequence ID" value="NZ_JACADJ010000057.1"/>
</dbReference>
<evidence type="ECO:0000313" key="2">
    <source>
        <dbReference type="Proteomes" id="UP000553343"/>
    </source>
</evidence>
<dbReference type="Gene3D" id="3.40.50.2000">
    <property type="entry name" value="Glycogen Phosphorylase B"/>
    <property type="match status" value="2"/>
</dbReference>
<protein>
    <submittedName>
        <fullName evidence="1">TIGR03087 family PEP-CTERM/XrtA system glycosyltransferase</fullName>
    </submittedName>
</protein>
<comment type="caution">
    <text evidence="1">The sequence shown here is derived from an EMBL/GenBank/DDBJ whole genome shotgun (WGS) entry which is preliminary data.</text>
</comment>
<sequence length="432" mass="48266">MKILYLAHRIPYPPNKGDKIRTFNEIKHLSAGNEIHLLALADNPDDIKFQADLRPYCEQVRIFALNTTLARLKSLTALAGSGPLSAAYFYVPKLQKTLDQWLETHEYDAIICFSSPMAEYLFHAPALNTRFSPGMSQNPPTRPVLIMDFCDLDSQKWHQYTKQSRLALRMIYKTESRRLLAYEKQINQAFDHSVFVSQIEVDLFKQLYPDAANLTAIQNGVDTAYFSPAAAFPPVSLRDTENQKVLVFTGAMDYYANVDGVTWFCQEIFPSVKETFPDALFYIVGSNPASGVRELARIPGVRITGFVDDIRPYYHGADLCVIPLRIAAGVQNKILEAMAMARPVVTTANAFKGIAGKPGTHALVEDTPSGFAHAVIRLLEDDTHRLALARTAHAFILDTFNWKTNMAQLENLVCTHQQAPPPSPSQTTGSLQ</sequence>
<dbReference type="Proteomes" id="UP000553343">
    <property type="component" value="Unassembled WGS sequence"/>
</dbReference>
<gene>
    <name evidence="1" type="ORF">HXW94_13840</name>
</gene>
<dbReference type="SUPFAM" id="SSF53756">
    <property type="entry name" value="UDP-Glycosyltransferase/glycogen phosphorylase"/>
    <property type="match status" value="1"/>
</dbReference>
<dbReference type="GO" id="GO:0016757">
    <property type="term" value="F:glycosyltransferase activity"/>
    <property type="evidence" value="ECO:0007669"/>
    <property type="project" value="TreeGrafter"/>
</dbReference>
<reference evidence="1 2" key="1">
    <citation type="submission" date="2020-06" db="EMBL/GenBank/DDBJ databases">
        <title>High-quality draft genome of sulfate reducer Desulfobacter latus type strain AcrS2 isolated from marine sediment.</title>
        <authorList>
            <person name="Hoppe M."/>
            <person name="Larsen C.K."/>
            <person name="Marshall I.P.G."/>
            <person name="Schramm A."/>
            <person name="Marietou A.G."/>
        </authorList>
    </citation>
    <scope>NUCLEOTIDE SEQUENCE [LARGE SCALE GENOMIC DNA]</scope>
    <source>
        <strain evidence="1 2">AcRS2</strain>
    </source>
</reference>
<dbReference type="Pfam" id="PF13692">
    <property type="entry name" value="Glyco_trans_1_4"/>
    <property type="match status" value="1"/>
</dbReference>
<dbReference type="InterPro" id="IPR017521">
    <property type="entry name" value="Sugar_tfrase_PEP-CTERM_Stp1"/>
</dbReference>
<dbReference type="AlphaFoldDB" id="A0A850SXJ6"/>
<keyword evidence="2" id="KW-1185">Reference proteome</keyword>
<organism evidence="1 2">
    <name type="scientific">Desulfobacter latus</name>
    <dbReference type="NCBI Taxonomy" id="2292"/>
    <lineage>
        <taxon>Bacteria</taxon>
        <taxon>Pseudomonadati</taxon>
        <taxon>Thermodesulfobacteriota</taxon>
        <taxon>Desulfobacteria</taxon>
        <taxon>Desulfobacterales</taxon>
        <taxon>Desulfobacteraceae</taxon>
        <taxon>Desulfobacter</taxon>
    </lineage>
</organism>